<keyword evidence="3" id="KW-1185">Reference proteome</keyword>
<accession>A0A841DMG8</accession>
<protein>
    <submittedName>
        <fullName evidence="2">Uncharacterized protein</fullName>
    </submittedName>
</protein>
<organism evidence="2 3">
    <name type="scientific">Kribbella solani</name>
    <dbReference type="NCBI Taxonomy" id="236067"/>
    <lineage>
        <taxon>Bacteria</taxon>
        <taxon>Bacillati</taxon>
        <taxon>Actinomycetota</taxon>
        <taxon>Actinomycetes</taxon>
        <taxon>Propionibacteriales</taxon>
        <taxon>Kribbellaceae</taxon>
        <taxon>Kribbella</taxon>
    </lineage>
</organism>
<evidence type="ECO:0000313" key="2">
    <source>
        <dbReference type="EMBL" id="MBB5977966.1"/>
    </source>
</evidence>
<dbReference type="RefSeq" id="WP_184832177.1">
    <property type="nucleotide sequence ID" value="NZ_BAAAVN010000015.1"/>
</dbReference>
<dbReference type="EMBL" id="JACHNF010000001">
    <property type="protein sequence ID" value="MBB5977966.1"/>
    <property type="molecule type" value="Genomic_DNA"/>
</dbReference>
<keyword evidence="1" id="KW-0812">Transmembrane</keyword>
<reference evidence="2 3" key="1">
    <citation type="submission" date="2020-08" db="EMBL/GenBank/DDBJ databases">
        <title>Sequencing the genomes of 1000 actinobacteria strains.</title>
        <authorList>
            <person name="Klenk H.-P."/>
        </authorList>
    </citation>
    <scope>NUCLEOTIDE SEQUENCE [LARGE SCALE GENOMIC DNA]</scope>
    <source>
        <strain evidence="2 3">DSM 17294</strain>
    </source>
</reference>
<gene>
    <name evidence="2" type="ORF">HDA44_001307</name>
</gene>
<keyword evidence="1" id="KW-0472">Membrane</keyword>
<evidence type="ECO:0000256" key="1">
    <source>
        <dbReference type="SAM" id="Phobius"/>
    </source>
</evidence>
<proteinExistence type="predicted"/>
<dbReference type="AlphaFoldDB" id="A0A841DMG8"/>
<dbReference type="Proteomes" id="UP000558997">
    <property type="component" value="Unassembled WGS sequence"/>
</dbReference>
<feature type="transmembrane region" description="Helical" evidence="1">
    <location>
        <begin position="50"/>
        <end position="70"/>
    </location>
</feature>
<sequence length="338" mass="36776">MNDNDLDLLVTRADPFGAGPSPDAATDLFEEIITSKAPTPRTRDSRRRPIYIAVAVAVVVAIVAVTGAVIPGGNPAAPVPAYAEAREFAEHNPRMLLGPPWKAIDIGTPFSAHGGELIFTDGKHEVRINWRPKDQYQIYSVDRLPGGKEESVKVLGRTAKLFEGPARKDNWITVFPVEGETFVDIQGALGSEAAYREMLAALRIPDIDSWLAAMPASAVLPGDHAKVVAEALEGIPLPPRFNRDALDKKADVSNRYQIGVVVTTKVVCAWVDQWRTAKRAGDQAGVGEARAALGTARSWKILLEMQREGGWPRAIWSITDPIAKQNRWPYDGLAGMNC</sequence>
<name>A0A841DMG8_9ACTN</name>
<evidence type="ECO:0000313" key="3">
    <source>
        <dbReference type="Proteomes" id="UP000558997"/>
    </source>
</evidence>
<keyword evidence="1" id="KW-1133">Transmembrane helix</keyword>
<comment type="caution">
    <text evidence="2">The sequence shown here is derived from an EMBL/GenBank/DDBJ whole genome shotgun (WGS) entry which is preliminary data.</text>
</comment>